<dbReference type="EMBL" id="CP067421">
    <property type="protein sequence ID" value="QQP93214.1"/>
    <property type="molecule type" value="Genomic_DNA"/>
</dbReference>
<organism evidence="1 2">
    <name type="scientific">Skermanella cutis</name>
    <dbReference type="NCBI Taxonomy" id="2775420"/>
    <lineage>
        <taxon>Bacteria</taxon>
        <taxon>Pseudomonadati</taxon>
        <taxon>Pseudomonadota</taxon>
        <taxon>Alphaproteobacteria</taxon>
        <taxon>Rhodospirillales</taxon>
        <taxon>Azospirillaceae</taxon>
        <taxon>Skermanella</taxon>
    </lineage>
</organism>
<gene>
    <name evidence="1" type="ORF">IGS68_29275</name>
</gene>
<evidence type="ECO:0000313" key="2">
    <source>
        <dbReference type="Proteomes" id="UP000595197"/>
    </source>
</evidence>
<proteinExistence type="predicted"/>
<evidence type="ECO:0008006" key="3">
    <source>
        <dbReference type="Google" id="ProtNLM"/>
    </source>
</evidence>
<accession>A0ABX7BIW4</accession>
<sequence length="253" mass="27653">MANGNGHDATASAPVLAVGLGRGFGGKSTGLSELVWRARNQGRDVIVADGDARSKTLASMFPDATRPRSEELPDVKEWISDLLNRMIEERRSAVLDLGGGDRVLQEYGRDLGLVEFCEEYGIEPLALYFLGPEEEDLKHVLSIWEAGYFRPKRTLLVTNEGVIREGKTMAGAFDQTLSHPGFSQMVEAGAELIMMRRLACMDLVRKSGLGFYGAASGAKGASGKPLDPTYAFMVKKWLRDLETERAAQAGWLP</sequence>
<protein>
    <recommendedName>
        <fullName evidence="3">CobQ/CobB/MinD/ParA nucleotide binding domain-containing protein</fullName>
    </recommendedName>
</protein>
<name>A0ABX7BIW4_9PROT</name>
<geneLocation type="plasmid" evidence="1 2">
    <name>pTT6-1</name>
</geneLocation>
<evidence type="ECO:0000313" key="1">
    <source>
        <dbReference type="EMBL" id="QQP93214.1"/>
    </source>
</evidence>
<dbReference type="RefSeq" id="WP_201082654.1">
    <property type="nucleotide sequence ID" value="NZ_CP067421.1"/>
</dbReference>
<reference evidence="1" key="1">
    <citation type="submission" date="2021-02" db="EMBL/GenBank/DDBJ databases">
        <title>Skermanella TT6 skin isolate.</title>
        <authorList>
            <person name="Lee K."/>
            <person name="Ganzorig M."/>
        </authorList>
    </citation>
    <scope>NUCLEOTIDE SEQUENCE</scope>
    <source>
        <strain evidence="1">TT6</strain>
    </source>
</reference>
<dbReference type="Proteomes" id="UP000595197">
    <property type="component" value="Plasmid pTT6-1"/>
</dbReference>
<keyword evidence="2" id="KW-1185">Reference proteome</keyword>
<keyword evidence="1" id="KW-0614">Plasmid</keyword>